<feature type="transmembrane region" description="Helical" evidence="1">
    <location>
        <begin position="341"/>
        <end position="366"/>
    </location>
</feature>
<organism evidence="3 4">
    <name type="scientific">Roseomonas mucosa</name>
    <dbReference type="NCBI Taxonomy" id="207340"/>
    <lineage>
        <taxon>Bacteria</taxon>
        <taxon>Pseudomonadati</taxon>
        <taxon>Pseudomonadota</taxon>
        <taxon>Alphaproteobacteria</taxon>
        <taxon>Acetobacterales</taxon>
        <taxon>Roseomonadaceae</taxon>
        <taxon>Roseomonas</taxon>
    </lineage>
</organism>
<dbReference type="RefSeq" id="WP_058389704.1">
    <property type="nucleotide sequence ID" value="NZ_LLWF02000031.1"/>
</dbReference>
<feature type="domain" description="Dicarboxylate carrier MatC N-terminal" evidence="2">
    <location>
        <begin position="1"/>
        <end position="149"/>
    </location>
</feature>
<keyword evidence="1" id="KW-0472">Membrane</keyword>
<feature type="transmembrane region" description="Helical" evidence="1">
    <location>
        <begin position="90"/>
        <end position="123"/>
    </location>
</feature>
<comment type="caution">
    <text evidence="3">The sequence shown here is derived from an EMBL/GenBank/DDBJ whole genome shotgun (WGS) entry which is preliminary data.</text>
</comment>
<feature type="transmembrane region" description="Helical" evidence="1">
    <location>
        <begin position="424"/>
        <end position="445"/>
    </location>
</feature>
<protein>
    <recommendedName>
        <fullName evidence="2">Dicarboxylate carrier MatC N-terminal domain-containing protein</fullName>
    </recommendedName>
</protein>
<feature type="transmembrane region" description="Helical" evidence="1">
    <location>
        <begin position="260"/>
        <end position="291"/>
    </location>
</feature>
<reference evidence="3" key="1">
    <citation type="submission" date="2016-12" db="EMBL/GenBank/DDBJ databases">
        <title>Draft genome sequence of Roseomonas mucosa strain AU37, isolated from a peripheral intravenous catheter.</title>
        <authorList>
            <person name="Choudhury M.A."/>
            <person name="Sidjabat H.E."/>
            <person name="Wailan A.M."/>
            <person name="Zhang L."/>
            <person name="Marsh N.M."/>
            <person name="Rickard C.M."/>
            <person name="Davies M."/>
            <person name="Mcmillan D.J."/>
        </authorList>
    </citation>
    <scope>NUCLEOTIDE SEQUENCE [LARGE SCALE GENOMIC DNA]</scope>
    <source>
        <strain evidence="3">AU37</strain>
    </source>
</reference>
<dbReference type="InterPro" id="IPR009827">
    <property type="entry name" value="MatC_N"/>
</dbReference>
<dbReference type="AlphaFoldDB" id="A0A1S8D5V1"/>
<keyword evidence="1" id="KW-0812">Transmembrane</keyword>
<proteinExistence type="predicted"/>
<feature type="transmembrane region" description="Helical" evidence="1">
    <location>
        <begin position="303"/>
        <end position="320"/>
    </location>
</feature>
<evidence type="ECO:0000259" key="2">
    <source>
        <dbReference type="Pfam" id="PF07158"/>
    </source>
</evidence>
<dbReference type="OrthoDB" id="8738207at2"/>
<evidence type="ECO:0000313" key="3">
    <source>
        <dbReference type="EMBL" id="ONH83134.1"/>
    </source>
</evidence>
<accession>A0A1S8D5V1</accession>
<feature type="transmembrane region" description="Helical" evidence="1">
    <location>
        <begin position="135"/>
        <end position="155"/>
    </location>
</feature>
<evidence type="ECO:0000256" key="1">
    <source>
        <dbReference type="SAM" id="Phobius"/>
    </source>
</evidence>
<feature type="transmembrane region" description="Helical" evidence="1">
    <location>
        <begin position="175"/>
        <end position="195"/>
    </location>
</feature>
<name>A0A1S8D5V1_9PROT</name>
<evidence type="ECO:0000313" key="4">
    <source>
        <dbReference type="Proteomes" id="UP000054844"/>
    </source>
</evidence>
<dbReference type="EMBL" id="LLWF02000031">
    <property type="protein sequence ID" value="ONH83134.1"/>
    <property type="molecule type" value="Genomic_DNA"/>
</dbReference>
<sequence length="449" mass="45776">MGAQTAAIAGLVVMFIVATVLPINMGALAFALAFLVGTVFMGLRADQIIAGFPGDLFVTLVGITYLFAIAQKNGTIDFLVHSAVRMVRGRIAAIPWIMFTVAACLTAVGAVSPAAVAILAPVALQFARQYGINPLMMGLLVIHGAQGGGFSPISIYGGITNQIVARSGIPGDEMVVFLASLVFNLLVAIAVFFAFGGLRLLRQKAGAGAEPGPEPALGRDGPAAELQIEGYGTSPAAQITAPSRLVPGGQRVTTEQVLTLAGLLALAVGALAFNLNVGLVAISVAVVLALISPNEQKNAVDKISWSAVLLVGGVITYIAVLQRSGAIDSLGQGVSGIGAPLLAALLLCYVGGIVSAFASSVAVLGATIPLAVPFLQQGEIGPVGMIAALAISSTVVDVSPFSTNGALVVANAPPEERDSVYKRFLAYSILVIIAGPALAWLMLVVPGWF</sequence>
<feature type="transmembrane region" description="Helical" evidence="1">
    <location>
        <begin position="48"/>
        <end position="70"/>
    </location>
</feature>
<gene>
    <name evidence="3" type="ORF">APZ41_011150</name>
</gene>
<dbReference type="Pfam" id="PF07158">
    <property type="entry name" value="MatC_N"/>
    <property type="match status" value="1"/>
</dbReference>
<feature type="transmembrane region" description="Helical" evidence="1">
    <location>
        <begin position="6"/>
        <end position="36"/>
    </location>
</feature>
<dbReference type="Proteomes" id="UP000054844">
    <property type="component" value="Unassembled WGS sequence"/>
</dbReference>
<keyword evidence="1" id="KW-1133">Transmembrane helix</keyword>
<keyword evidence="4" id="KW-1185">Reference proteome</keyword>